<proteinExistence type="predicted"/>
<accession>A0ABM7MPL9</accession>
<dbReference type="InterPro" id="IPR039422">
    <property type="entry name" value="MarR/SlyA-like"/>
</dbReference>
<dbReference type="PROSITE" id="PS50995">
    <property type="entry name" value="HTH_MARR_2"/>
    <property type="match status" value="1"/>
</dbReference>
<evidence type="ECO:0000259" key="1">
    <source>
        <dbReference type="PROSITE" id="PS50995"/>
    </source>
</evidence>
<evidence type="ECO:0000313" key="2">
    <source>
        <dbReference type="EMBL" id="BCO28265.1"/>
    </source>
</evidence>
<reference evidence="2 3" key="1">
    <citation type="journal article" date="2021" name="Microbiol. Spectr.">
        <title>A Single Bacterium Capable of Oxidation and Reduction of Iron at Circumneutral pH.</title>
        <authorList>
            <person name="Kato S."/>
            <person name="Ohkuma M."/>
        </authorList>
    </citation>
    <scope>NUCLEOTIDE SEQUENCE [LARGE SCALE GENOMIC DNA]</scope>
    <source>
        <strain evidence="2 3">MIZ03</strain>
    </source>
</reference>
<dbReference type="InterPro" id="IPR012712">
    <property type="entry name" value="HpaR/FarR"/>
</dbReference>
<dbReference type="Gene3D" id="1.10.10.10">
    <property type="entry name" value="Winged helix-like DNA-binding domain superfamily/Winged helix DNA-binding domain"/>
    <property type="match status" value="1"/>
</dbReference>
<dbReference type="InterPro" id="IPR036390">
    <property type="entry name" value="WH_DNA-bd_sf"/>
</dbReference>
<protein>
    <recommendedName>
        <fullName evidence="1">HTH marR-type domain-containing protein</fullName>
    </recommendedName>
</protein>
<dbReference type="SUPFAM" id="SSF46785">
    <property type="entry name" value="Winged helix' DNA-binding domain"/>
    <property type="match status" value="1"/>
</dbReference>
<dbReference type="InterPro" id="IPR000835">
    <property type="entry name" value="HTH_MarR-typ"/>
</dbReference>
<gene>
    <name evidence="2" type="ORF">MIZ03_3165</name>
</gene>
<dbReference type="PANTHER" id="PTHR33164:SF13">
    <property type="entry name" value="4-HYDROXYPHENYLACETATE CATABOLISM PROTEIN"/>
    <property type="match status" value="1"/>
</dbReference>
<organism evidence="2 3">
    <name type="scientific">Rhodoferax lithotrophicus</name>
    <dbReference type="NCBI Taxonomy" id="2798804"/>
    <lineage>
        <taxon>Bacteria</taxon>
        <taxon>Pseudomonadati</taxon>
        <taxon>Pseudomonadota</taxon>
        <taxon>Betaproteobacteria</taxon>
        <taxon>Burkholderiales</taxon>
        <taxon>Comamonadaceae</taxon>
        <taxon>Rhodoferax</taxon>
    </lineage>
</organism>
<dbReference type="NCBIfam" id="TIGR02337">
    <property type="entry name" value="HpaR"/>
    <property type="match status" value="1"/>
</dbReference>
<dbReference type="Pfam" id="PF01047">
    <property type="entry name" value="MarR"/>
    <property type="match status" value="1"/>
</dbReference>
<dbReference type="SMART" id="SM00347">
    <property type="entry name" value="HTH_MARR"/>
    <property type="match status" value="1"/>
</dbReference>
<keyword evidence="3" id="KW-1185">Reference proteome</keyword>
<dbReference type="InterPro" id="IPR036388">
    <property type="entry name" value="WH-like_DNA-bd_sf"/>
</dbReference>
<dbReference type="Proteomes" id="UP000824366">
    <property type="component" value="Chromosome"/>
</dbReference>
<dbReference type="EMBL" id="AP024238">
    <property type="protein sequence ID" value="BCO28265.1"/>
    <property type="molecule type" value="Genomic_DNA"/>
</dbReference>
<dbReference type="RefSeq" id="WP_223904237.1">
    <property type="nucleotide sequence ID" value="NZ_AP024238.1"/>
</dbReference>
<name>A0ABM7MPL9_9BURK</name>
<evidence type="ECO:0000313" key="3">
    <source>
        <dbReference type="Proteomes" id="UP000824366"/>
    </source>
</evidence>
<dbReference type="PANTHER" id="PTHR33164">
    <property type="entry name" value="TRANSCRIPTIONAL REGULATOR, MARR FAMILY"/>
    <property type="match status" value="1"/>
</dbReference>
<sequence length="157" mass="18022">MTSQAKPRVSHHNLPQRLLKARECLMGHFRPILNHFGLTEQQWRILRLLDEYGQLEPHEICDQCQFHSASMAGMLSRMEDLQLIQRSRVEGDLRRVSVRLATQGDQLISKMAPLIDAQYLLMEEALGKDMLENLFNTLDAFIGAQEGVVQRIELPAD</sequence>
<feature type="domain" description="HTH marR-type" evidence="1">
    <location>
        <begin position="11"/>
        <end position="143"/>
    </location>
</feature>